<organism evidence="2 3">
    <name type="scientific">Aeoliella straminimaris</name>
    <dbReference type="NCBI Taxonomy" id="2954799"/>
    <lineage>
        <taxon>Bacteria</taxon>
        <taxon>Pseudomonadati</taxon>
        <taxon>Planctomycetota</taxon>
        <taxon>Planctomycetia</taxon>
        <taxon>Pirellulales</taxon>
        <taxon>Lacipirellulaceae</taxon>
        <taxon>Aeoliella</taxon>
    </lineage>
</organism>
<dbReference type="EMBL" id="JAMXLR010000095">
    <property type="protein sequence ID" value="MCO6048139.1"/>
    <property type="molecule type" value="Genomic_DNA"/>
</dbReference>
<dbReference type="Pfam" id="PF07596">
    <property type="entry name" value="SBP_bac_10"/>
    <property type="match status" value="1"/>
</dbReference>
<name>A0A9X2FIR7_9BACT</name>
<evidence type="ECO:0000259" key="1">
    <source>
        <dbReference type="Pfam" id="PF07596"/>
    </source>
</evidence>
<accession>A0A9X2FIR7</accession>
<proteinExistence type="predicted"/>
<keyword evidence="3" id="KW-1185">Reference proteome</keyword>
<protein>
    <submittedName>
        <fullName evidence="2">DUF1559 domain-containing protein</fullName>
    </submittedName>
</protein>
<comment type="caution">
    <text evidence="2">The sequence shown here is derived from an EMBL/GenBank/DDBJ whole genome shotgun (WGS) entry which is preliminary data.</text>
</comment>
<evidence type="ECO:0000313" key="2">
    <source>
        <dbReference type="EMBL" id="MCO6048139.1"/>
    </source>
</evidence>
<sequence>MPTSMALGHRKTASHLRVFLTFVMILSPVAVAQAQKPAVSKSLLTSQSVAAACLRPKQMLTNPANALLPTEVAKAAGEKYLGLDLAHVTRAVAVVEPPLGTNIYYALYLEADQSWDLKQLSPELTAHTEPGEIGGKPCLVSKVASAPCFMVLRETTLVAASKGMLDKLTAADREPADSVLAELVDQHTAADDLYVAVDMEALRPLINLGLMQASQEAPPEARKFLNIPLLIQSGELTLTLDGSMPSRLAFHTSNDLDAEQVEGLLDEAVEFARNNMRAEMEPQMVRLRESDDPVERSLAAYGDRVMGVYLDMFVPKREGNTFVLLDTTGGGSQMGSVAVIGVLVALLLPAVQAAREAARRNSSMNNLKQLELGLLNYESSKGKYPAHAIYSEDGKPLLSWRVAILPYIDQQTLYSQFHLDEPWDSEHNKPLISQMPAVFASPSSRLDPTEGKTSYLVPIGPGMVFENADRQTRLPQITDGTSNTVNLLEVNDETAVEWTKPTDWKFDESDPLKGLTGIRPGVILAGFCDGHVTAISEFIDADAFKALLSRAGGEVVQLP</sequence>
<evidence type="ECO:0000313" key="3">
    <source>
        <dbReference type="Proteomes" id="UP001155241"/>
    </source>
</evidence>
<dbReference type="SUPFAM" id="SSF54523">
    <property type="entry name" value="Pili subunits"/>
    <property type="match status" value="1"/>
</dbReference>
<dbReference type="AlphaFoldDB" id="A0A9X2FIR7"/>
<gene>
    <name evidence="2" type="ORF">NG895_29950</name>
</gene>
<dbReference type="PANTHER" id="PTHR30093">
    <property type="entry name" value="GENERAL SECRETION PATHWAY PROTEIN G"/>
    <property type="match status" value="1"/>
</dbReference>
<dbReference type="InterPro" id="IPR045584">
    <property type="entry name" value="Pilin-like"/>
</dbReference>
<dbReference type="RefSeq" id="WP_252856252.1">
    <property type="nucleotide sequence ID" value="NZ_JAMXLR010000095.1"/>
</dbReference>
<dbReference type="Proteomes" id="UP001155241">
    <property type="component" value="Unassembled WGS sequence"/>
</dbReference>
<reference evidence="2" key="1">
    <citation type="submission" date="2022-06" db="EMBL/GenBank/DDBJ databases">
        <title>Aeoliella straminimaris, a novel planctomycete from sediments.</title>
        <authorList>
            <person name="Vitorino I.R."/>
            <person name="Lage O.M."/>
        </authorList>
    </citation>
    <scope>NUCLEOTIDE SEQUENCE</scope>
    <source>
        <strain evidence="2">ICT_H6.2</strain>
    </source>
</reference>
<dbReference type="PANTHER" id="PTHR30093:SF2">
    <property type="entry name" value="TYPE II SECRETION SYSTEM PROTEIN H"/>
    <property type="match status" value="1"/>
</dbReference>
<dbReference type="Gene3D" id="3.30.700.10">
    <property type="entry name" value="Glycoprotein, Type 4 Pilin"/>
    <property type="match status" value="1"/>
</dbReference>
<feature type="domain" description="DUF1559" evidence="1">
    <location>
        <begin position="352"/>
        <end position="446"/>
    </location>
</feature>
<dbReference type="InterPro" id="IPR011453">
    <property type="entry name" value="DUF1559"/>
</dbReference>